<feature type="transmembrane region" description="Helical" evidence="5">
    <location>
        <begin position="3523"/>
        <end position="3540"/>
    </location>
</feature>
<gene>
    <name evidence="8" type="ORF">PCOS0759_LOCUS4198</name>
</gene>
<feature type="disulfide bond" evidence="3">
    <location>
        <begin position="1839"/>
        <end position="1848"/>
    </location>
</feature>
<feature type="disulfide bond" evidence="3">
    <location>
        <begin position="1224"/>
        <end position="1233"/>
    </location>
</feature>
<dbReference type="Pfam" id="PF06119">
    <property type="entry name" value="NIDO"/>
    <property type="match status" value="1"/>
</dbReference>
<feature type="transmembrane region" description="Helical" evidence="5">
    <location>
        <begin position="3274"/>
        <end position="3295"/>
    </location>
</feature>
<feature type="domain" description="EGF-like" evidence="7">
    <location>
        <begin position="1195"/>
        <end position="1234"/>
    </location>
</feature>
<feature type="disulfide bond" evidence="3">
    <location>
        <begin position="1383"/>
        <end position="1392"/>
    </location>
</feature>
<dbReference type="PANTHER" id="PTHR14949">
    <property type="entry name" value="EGF-LIKE-DOMAIN, MULTIPLE 7, 8"/>
    <property type="match status" value="1"/>
</dbReference>
<feature type="compositionally biased region" description="Polar residues" evidence="4">
    <location>
        <begin position="3339"/>
        <end position="3364"/>
    </location>
</feature>
<feature type="domain" description="EGF-like" evidence="7">
    <location>
        <begin position="727"/>
        <end position="761"/>
    </location>
</feature>
<dbReference type="InterPro" id="IPR013111">
    <property type="entry name" value="EGF_extracell"/>
</dbReference>
<evidence type="ECO:0000256" key="2">
    <source>
        <dbReference type="ARBA" id="ARBA00023157"/>
    </source>
</evidence>
<evidence type="ECO:0000256" key="6">
    <source>
        <dbReference type="SAM" id="SignalP"/>
    </source>
</evidence>
<feature type="disulfide bond" evidence="3">
    <location>
        <begin position="988"/>
        <end position="997"/>
    </location>
</feature>
<feature type="disulfide bond" evidence="3">
    <location>
        <begin position="1146"/>
        <end position="1155"/>
    </location>
</feature>
<feature type="signal peptide" evidence="6">
    <location>
        <begin position="1"/>
        <end position="21"/>
    </location>
</feature>
<feature type="domain" description="EGF-like" evidence="7">
    <location>
        <begin position="1810"/>
        <end position="1849"/>
    </location>
</feature>
<feature type="region of interest" description="Disordered" evidence="4">
    <location>
        <begin position="3716"/>
        <end position="3800"/>
    </location>
</feature>
<dbReference type="InterPro" id="IPR012334">
    <property type="entry name" value="Pectin_lyas_fold"/>
</dbReference>
<feature type="disulfide bond" evidence="3">
    <location>
        <begin position="830"/>
        <end position="839"/>
    </location>
</feature>
<feature type="disulfide bond" evidence="3">
    <location>
        <begin position="751"/>
        <end position="760"/>
    </location>
</feature>
<feature type="region of interest" description="Disordered" evidence="4">
    <location>
        <begin position="3315"/>
        <end position="3364"/>
    </location>
</feature>
<feature type="disulfide bond" evidence="3">
    <location>
        <begin position="949"/>
        <end position="958"/>
    </location>
</feature>
<dbReference type="Gene3D" id="2.160.20.10">
    <property type="entry name" value="Single-stranded right-handed beta-helix, Pectin lyase-like"/>
    <property type="match status" value="1"/>
</dbReference>
<dbReference type="InterPro" id="IPR050969">
    <property type="entry name" value="Dev_Signal_Modulators"/>
</dbReference>
<dbReference type="Pfam" id="PF07974">
    <property type="entry name" value="EGF_2"/>
    <property type="match status" value="3"/>
</dbReference>
<dbReference type="Pfam" id="PF23106">
    <property type="entry name" value="EGF_Teneurin"/>
    <property type="match status" value="1"/>
</dbReference>
<evidence type="ECO:0000256" key="1">
    <source>
        <dbReference type="ARBA" id="ARBA00022729"/>
    </source>
</evidence>
<reference evidence="8" key="1">
    <citation type="submission" date="2021-01" db="EMBL/GenBank/DDBJ databases">
        <authorList>
            <person name="Corre E."/>
            <person name="Pelletier E."/>
            <person name="Niang G."/>
            <person name="Scheremetjew M."/>
            <person name="Finn R."/>
            <person name="Kale V."/>
            <person name="Holt S."/>
            <person name="Cochrane G."/>
            <person name="Meng A."/>
            <person name="Brown T."/>
            <person name="Cohen L."/>
        </authorList>
    </citation>
    <scope>NUCLEOTIDE SEQUENCE</scope>
    <source>
        <strain evidence="8">WS</strain>
    </source>
</reference>
<feature type="transmembrane region" description="Helical" evidence="5">
    <location>
        <begin position="3486"/>
        <end position="3511"/>
    </location>
</feature>
<feature type="domain" description="EGF-like" evidence="7">
    <location>
        <begin position="1354"/>
        <end position="1393"/>
    </location>
</feature>
<feature type="domain" description="EGF-like" evidence="7">
    <location>
        <begin position="1039"/>
        <end position="1078"/>
    </location>
</feature>
<keyword evidence="5" id="KW-0472">Membrane</keyword>
<feature type="disulfide bond" evidence="3">
    <location>
        <begin position="712"/>
        <end position="721"/>
    </location>
</feature>
<accession>A0A7S1KPH3</accession>
<dbReference type="EMBL" id="HBGD01005070">
    <property type="protein sequence ID" value="CAD9080958.1"/>
    <property type="molecule type" value="Transcribed_RNA"/>
</dbReference>
<evidence type="ECO:0000256" key="5">
    <source>
        <dbReference type="SAM" id="Phobius"/>
    </source>
</evidence>
<organism evidence="8">
    <name type="scientific">Percolomonas cosmopolitus</name>
    <dbReference type="NCBI Taxonomy" id="63605"/>
    <lineage>
        <taxon>Eukaryota</taxon>
        <taxon>Discoba</taxon>
        <taxon>Heterolobosea</taxon>
        <taxon>Tetramitia</taxon>
        <taxon>Eutetramitia</taxon>
        <taxon>Percolomonadidae</taxon>
        <taxon>Percolomonas</taxon>
    </lineage>
</organism>
<evidence type="ECO:0000313" key="8">
    <source>
        <dbReference type="EMBL" id="CAD9080958.1"/>
    </source>
</evidence>
<keyword evidence="2 3" id="KW-1015">Disulfide bond</keyword>
<keyword evidence="1 6" id="KW-0732">Signal</keyword>
<dbReference type="PROSITE" id="PS00022">
    <property type="entry name" value="EGF_1"/>
    <property type="match status" value="13"/>
</dbReference>
<dbReference type="Gene3D" id="2.10.25.10">
    <property type="entry name" value="Laminin"/>
    <property type="match status" value="12"/>
</dbReference>
<feature type="domain" description="EGF-like" evidence="7">
    <location>
        <begin position="927"/>
        <end position="959"/>
    </location>
</feature>
<feature type="compositionally biased region" description="Basic and acidic residues" evidence="4">
    <location>
        <begin position="3317"/>
        <end position="3337"/>
    </location>
</feature>
<name>A0A7S1KPH3_9EUKA</name>
<dbReference type="GO" id="GO:0007160">
    <property type="term" value="P:cell-matrix adhesion"/>
    <property type="evidence" value="ECO:0007669"/>
    <property type="project" value="InterPro"/>
</dbReference>
<feature type="transmembrane region" description="Helical" evidence="5">
    <location>
        <begin position="3626"/>
        <end position="3647"/>
    </location>
</feature>
<dbReference type="PROSITE" id="PS01186">
    <property type="entry name" value="EGF_2"/>
    <property type="match status" value="10"/>
</dbReference>
<keyword evidence="5" id="KW-0812">Transmembrane</keyword>
<feature type="disulfide bond" evidence="3">
    <location>
        <begin position="1068"/>
        <end position="1077"/>
    </location>
</feature>
<feature type="domain" description="EGF-like" evidence="7">
    <location>
        <begin position="689"/>
        <end position="722"/>
    </location>
</feature>
<proteinExistence type="predicted"/>
<dbReference type="SUPFAM" id="SSF75011">
    <property type="entry name" value="3-carboxy-cis,cis-mucoante lactonizing enzyme"/>
    <property type="match status" value="1"/>
</dbReference>
<dbReference type="SUPFAM" id="SSF51126">
    <property type="entry name" value="Pectin lyase-like"/>
    <property type="match status" value="4"/>
</dbReference>
<evidence type="ECO:0000256" key="3">
    <source>
        <dbReference type="PROSITE-ProRule" id="PRU00076"/>
    </source>
</evidence>
<feature type="domain" description="EGF-like" evidence="7">
    <location>
        <begin position="965"/>
        <end position="998"/>
    </location>
</feature>
<evidence type="ECO:0000256" key="4">
    <source>
        <dbReference type="SAM" id="MobiDB-lite"/>
    </source>
</evidence>
<feature type="transmembrane region" description="Helical" evidence="5">
    <location>
        <begin position="3573"/>
        <end position="3590"/>
    </location>
</feature>
<keyword evidence="3" id="KW-0245">EGF-like domain</keyword>
<sequence>MQNLLLLLLTTILLILFQVCSIQGSLTPIPTGQTCHGHADYESFTLLVSNNNTIAIDNVIMPLNSPFNDPWLLPAVGLSAFTSNKQLVRWFVNATNINMHYLSRYDPLSLDPNPVAISHPIFLHNTSTPIVVQAVKDKIYVQSVRDNFGAIVQEVVIWNEDLVSVFATFHLPMRYYSQAVSAYSEMHNMVYVSEPSGESSFTIRGISLDTQQEEFFHVVGMLVTALHYDSFYDRLILVSGETISYLSLHQTMSQSINLRTLQPDTPYIYSGLHAREHVIYSADQHGQTFGTHSLHGTRFPTMFQFPPENFQIYFINPSTACGGRGVCVENDQCECPYGLTGHNCDLPMCYGDTSCAFGGVCVAPNTCQCSPFFEGDFCETSTCQNSTKEVMVVQSSDAIIPIDNFDLKFDQEYLYASNDSLQALGIAATDRRYRFQITALMDQPGCTLNKYDYIERQLVQWSHIPFDNVLSLTFSNMSGLILVAANETHTVIQLYDPITLQPKIGPDTTHILDDNYLPFTFGACARGHNFYLAVKEDNFGESPHMTDTQILRFNLHTLNNASFENFTFPAPTIHHMHCSDDLPDIYFSVKDILVRFPESDPEDFEVVTELRSQLDFDSQQYFFALSSFVHPRLPHWYMVTDKGALIGVNTQTRQLIHFDVVVEHPPDLVFAVLATSEESCPQIPLQCFGVDPQDPFVCSGRGNCSAINVCDCASGYMGEVCQFSFCFGNQSGSPGVCSGHGTCLNTNNCSCDPEWAGQQCELTLCFGELSTSPQVCNGHGACLGHNICACDANSTGIACEHSICFGIPSNFTDSVCSSHGSCISANNCSCIPSYAGSKCDVPVCYGEPAFSGSVCSTHGTCSSPDSCDCDVTHAGPKCEHTYCYGILSNESNVCSSHGSCDLPDTCTCSAGFESSPNCSITSCYGIPSSDTTNVCSQHGSCENVNLCDCDAGYTGVECDAPICFGIGSTTPSVCSSRGLCVGPDDCSCSTGYSGSKCEHLVCFGVLSNETSIVCSNHGSCIAPDTCSCAGGYASFSDCSIPSCFGYAATSANVCSGHGTCSSPDLCECQNGYSGDSCELTSCFGLVDYDYYVCSEHGQCTAPDVCQCESNFIGSDCGVTSCFGTLSNETSVCNGRGTCVNKDFCECFEGFEGAQCENYFCDGLHFSDPLVCNQRGNCTDQRICTCETGYAGAYCDLYSCFGLPSKNPSVCFGHGVCSAIDNCDCTSGYAGTQCGSFTCFGIAATNTGSVCNGHGSCANIDVCSCLPGQYTGSECQYPMCYGIASTSPSVCNGHGTCLGVDSCTCNAGYTRLADCEKPECFGKLSNESSACWGQGSCEAPDSCLCNEGYFSAQCDDFSCHLQSRNSPSVCSSHGNCTALDTCVCAAGYTGSKCDNSICFGKVSTDTSVCSGHGSCAGPDSCTCQTGWAGSQCASPICFGRSTGLGTTPCNGFPCSGPDQCSCTGQFKNADCSVPFCFGEFDSRVVCSKGRGVCSAPDVCSCTGSNYGTNCEYTSRFFLDIQNSSSAFITNVDEYVTGRLALNTDKFKFYGQSVSELRIGENGFMSFGSSFFASTLDVNTYSGPDPLVLFGLADMDLNGAGATNRIYWRQSATVPTASDQSDLQKITTFIRSSFASDSEYSQFTASWFWVTSADKIGYYPSRTDVVNSVQVILACDETREYSFVIFNFKDSGLRYPTINPKIGLVPTDVSTNNLVDLMTFVDPSLGRSSQMVFKTNTNSNGFYIFPSHLGQIPTSHEYIPTCFGSHANESTVCGGAGNCTADDVCICEKFHKGDQCEISCADGVNYSGESCEVTMCSGLKSFDINVCSGHGTCVGPQNCSCTAGYYGSDCSNYDCYGILKSNATVCSGHGACSSPDTCVCSTGWVHNTSISRDDCPQYTCGGRLPSVSGACANGGDCIGLDQCTGCDLPFFGDNCREAYRYVDAVNGDDSGGANLCLVQASPCKSIQQAISVSFGRNIISLASGTYTLSVASTYLTKSLFFVGVTDEVYISTSANQASTTPSFIVHLQENLEFRFTNIKLKNVRSRNFIRLHYCTNTVVSFDKITATNMNSLVTIEGNSRLMISNSSFSQVTRHLIVTLGTLDTRQNSYVSLSNVTVNTFSNPSTDLSTKGLFFVNYVSFVSFTNVTASGLHAYTSGVHISNAQHVSISCLTVENSTSTRDVCALSVNNVPSIILSAVSVSGCETYYGSGVMLRDVVSSELSGLSLGHMTMRSGSALHIERLNSTNIPSLQLSNLVAYTGAKSVGGGGLYVKDTTLLLQDLSVQQASGVAGMGLYAESSHLTLLRPVMKSLKVMNQSIEFLALQGGAIISTGIGSISINNGTFDDNDIALIVTGFIQTQVQGSNFTNHKYGTFYSIDNRPTSYMLIRDCSFENNDNANGFGGAITSFEGYFQLVVHQCSFKKCSSVHGGAIALLTQSSLLLSSSQFESCQATTSSFSSGGAIHFDTLNSTSIVDCDFLDNKAQFAGAIQFKNVISSRFFLRYGGGTVQNCRFTNNTATADGGALLFTISNIGLVKNCVFDSNHAQRSGGALYADGSMIASSVETNFDAFLANASFAELLFLGNSPGLIVQNSSFIRNSAEVGGALTSFSNGVNIRVDSSSFVGNQAFGEGGSLYLLVLSVSLHGSIIQSSTAYRGGCIFVLMVLDGVGLQLESTTVQQCITSQEGSIYLSTGAELIMNACTLSDSQAILGNIYSSSAITLNGSTLARNTATRGGAVALENDALLTAENVLFDSNTATEGGALFITSYGLTSLSGVTMVNNRAAMGGGIFMGISSTNTKTVPAQRPISIVNSAFSNIADIGGSFFSYEAGYVNWTHILQAKKVDGNKQVLSNSTVVRIAPVLGYGDQFASNPKNIRLRKLIRYDISNTGGASETQFNSTDEAIVLFPGQEVDLYLEFTDYYDQVVSYYPGLTMKISGSSRIRTTAVERVIENEEVVFPKVLIYGEEDNVVEFSGGGISGVLPLSIQFIFRTCPHGYRLTETNDECQRCPRGSYNIIPGSTICYSNCDGFDCSGGSSISLQPGMWLDMNATGSVRGLPCPNGKCSGGDFELTNSYGTELPFETQNARRRGVLTHRVLSSGRYSPWLRSLLDNTTETQLFDYGQYRGSACTDNRQGILCAQCIKGFDEWRGACVPCTESSILLLVLYVLYTLAMVGYVHHSSQNDNDGASTKILVSFVQTALQTIDLSTWASKQVSSLNILGVITNILKAMVNLEIPSFSSPDTETTEYDDSSSGSASTSFYQRCPFERKGYWFFGMQLLQHVATVILIFVAMFLCLIAFKCYKCCMRIKASRARKRAAAKVRREEKKRQRDLEHSQQERIKVQVSSQNSTSDILDPNHSQSTLSLNGQNTRVSVEGDDDPLNHQPMEPEEYKEELLFEKEEREQREAEEAKLLKKKVSIFQKIFALIRARITMYIFPHAFVRTFINILIYTYMPLVNVTFSFLLGCFATSRGKYVLIARTDLECWTTAEYWTWAILFIPAFIYIFVGPVILALFLAMNKKRLHTPKFMKYFGTLYSLYTPNMYWFELVNFMRRTLLVGAAIISNVLILSYNVSGVQYILYTLIISANYLILLRYDPYRIGGDNRVEKLSMFMLLVMMSVQEGTNELTESVGMLSSLFFMVVTLAFLIYWVFRENPIVKKIQGKIDSLINKIRDLLQKKPEPNDEEPQKNPYLVDLVVSHDDDPEGTNALVLNNFMNEDASSGATTEEDEDILSPQGKRGPADKWNQTTRGVSDLHFDEEELEEFGEHDDASSNSDSSDDDAPFDFDESPMSPLVSAERTFGVKR</sequence>
<comment type="caution">
    <text evidence="3">Lacks conserved residue(s) required for the propagation of feature annotation.</text>
</comment>
<dbReference type="InterPro" id="IPR003886">
    <property type="entry name" value="NIDO_dom"/>
</dbReference>
<keyword evidence="5" id="KW-1133">Transmembrane helix</keyword>
<dbReference type="InterPro" id="IPR000742">
    <property type="entry name" value="EGF"/>
</dbReference>
<dbReference type="PANTHER" id="PTHR14949:SF56">
    <property type="entry name" value="EGF-LIKE-DOMAIN, MULTIPLE 7"/>
    <property type="match status" value="1"/>
</dbReference>
<feature type="transmembrane region" description="Helical" evidence="5">
    <location>
        <begin position="3444"/>
        <end position="3466"/>
    </location>
</feature>
<feature type="domain" description="EGF-like" evidence="7">
    <location>
        <begin position="345"/>
        <end position="379"/>
    </location>
</feature>
<dbReference type="PROSITE" id="PS50026">
    <property type="entry name" value="EGF_3"/>
    <property type="match status" value="11"/>
</dbReference>
<feature type="transmembrane region" description="Helical" evidence="5">
    <location>
        <begin position="3546"/>
        <end position="3566"/>
    </location>
</feature>
<evidence type="ECO:0000259" key="7">
    <source>
        <dbReference type="PROSITE" id="PS50026"/>
    </source>
</evidence>
<feature type="disulfide bond" evidence="3">
    <location>
        <begin position="369"/>
        <end position="378"/>
    </location>
</feature>
<dbReference type="SMART" id="SM00181">
    <property type="entry name" value="EGF"/>
    <property type="match status" value="23"/>
</dbReference>
<dbReference type="InterPro" id="IPR011050">
    <property type="entry name" value="Pectin_lyase_fold/virulence"/>
</dbReference>
<feature type="compositionally biased region" description="Acidic residues" evidence="4">
    <location>
        <begin position="3772"/>
        <end position="3783"/>
    </location>
</feature>
<feature type="chain" id="PRO_5030682762" description="EGF-like domain-containing protein" evidence="6">
    <location>
        <begin position="22"/>
        <end position="3800"/>
    </location>
</feature>
<feature type="compositionally biased region" description="Acidic residues" evidence="4">
    <location>
        <begin position="3752"/>
        <end position="3762"/>
    </location>
</feature>
<protein>
    <recommendedName>
        <fullName evidence="7">EGF-like domain-containing protein</fullName>
    </recommendedName>
</protein>
<feature type="domain" description="EGF-like" evidence="7">
    <location>
        <begin position="808"/>
        <end position="840"/>
    </location>
</feature>
<feature type="domain" description="EGF-like" evidence="7">
    <location>
        <begin position="1117"/>
        <end position="1156"/>
    </location>
</feature>